<keyword evidence="2" id="KW-1003">Cell membrane</keyword>
<evidence type="ECO:0000256" key="2">
    <source>
        <dbReference type="ARBA" id="ARBA00022475"/>
    </source>
</evidence>
<accession>A0A7W8VF81</accession>
<evidence type="ECO:0000256" key="6">
    <source>
        <dbReference type="SAM" id="MobiDB-lite"/>
    </source>
</evidence>
<dbReference type="PANTHER" id="PTHR40277">
    <property type="entry name" value="BLL5419 PROTEIN"/>
    <property type="match status" value="1"/>
</dbReference>
<dbReference type="GO" id="GO:0005886">
    <property type="term" value="C:plasma membrane"/>
    <property type="evidence" value="ECO:0007669"/>
    <property type="project" value="UniProtKB-SubCell"/>
</dbReference>
<keyword evidence="3 7" id="KW-0812">Transmembrane</keyword>
<feature type="transmembrane region" description="Helical" evidence="7">
    <location>
        <begin position="30"/>
        <end position="49"/>
    </location>
</feature>
<feature type="region of interest" description="Disordered" evidence="6">
    <location>
        <begin position="303"/>
        <end position="339"/>
    </location>
</feature>
<dbReference type="PANTHER" id="PTHR40277:SF1">
    <property type="entry name" value="BLL5419 PROTEIN"/>
    <property type="match status" value="1"/>
</dbReference>
<proteinExistence type="predicted"/>
<evidence type="ECO:0000256" key="1">
    <source>
        <dbReference type="ARBA" id="ARBA00004651"/>
    </source>
</evidence>
<evidence type="ECO:0000256" key="7">
    <source>
        <dbReference type="SAM" id="Phobius"/>
    </source>
</evidence>
<protein>
    <submittedName>
        <fullName evidence="8">Uncharacterized membrane protein YbhN (UPF0104 family)</fullName>
    </submittedName>
</protein>
<feature type="transmembrane region" description="Helical" evidence="7">
    <location>
        <begin position="228"/>
        <end position="246"/>
    </location>
</feature>
<keyword evidence="4 7" id="KW-1133">Transmembrane helix</keyword>
<dbReference type="AlphaFoldDB" id="A0A7W8VF81"/>
<comment type="caution">
    <text evidence="8">The sequence shown here is derived from an EMBL/GenBank/DDBJ whole genome shotgun (WGS) entry which is preliminary data.</text>
</comment>
<feature type="transmembrane region" description="Helical" evidence="7">
    <location>
        <begin position="112"/>
        <end position="134"/>
    </location>
</feature>
<evidence type="ECO:0000256" key="5">
    <source>
        <dbReference type="ARBA" id="ARBA00023136"/>
    </source>
</evidence>
<name>A0A7W8VF81_9ACTN</name>
<evidence type="ECO:0000313" key="8">
    <source>
        <dbReference type="EMBL" id="MBB5433853.1"/>
    </source>
</evidence>
<dbReference type="Pfam" id="PF03706">
    <property type="entry name" value="LPG_synthase_TM"/>
    <property type="match status" value="1"/>
</dbReference>
<feature type="transmembrane region" description="Helical" evidence="7">
    <location>
        <begin position="276"/>
        <end position="296"/>
    </location>
</feature>
<dbReference type="InterPro" id="IPR022791">
    <property type="entry name" value="L-PG_synthase/AglD"/>
</dbReference>
<feature type="transmembrane region" description="Helical" evidence="7">
    <location>
        <begin position="146"/>
        <end position="164"/>
    </location>
</feature>
<dbReference type="Proteomes" id="UP000572635">
    <property type="component" value="Unassembled WGS sequence"/>
</dbReference>
<feature type="transmembrane region" description="Helical" evidence="7">
    <location>
        <begin position="253"/>
        <end position="270"/>
    </location>
</feature>
<dbReference type="RefSeq" id="WP_184393971.1">
    <property type="nucleotide sequence ID" value="NZ_BAAAJD010000017.1"/>
</dbReference>
<keyword evidence="9" id="KW-1185">Reference proteome</keyword>
<evidence type="ECO:0000256" key="4">
    <source>
        <dbReference type="ARBA" id="ARBA00022989"/>
    </source>
</evidence>
<evidence type="ECO:0000313" key="9">
    <source>
        <dbReference type="Proteomes" id="UP000572635"/>
    </source>
</evidence>
<feature type="transmembrane region" description="Helical" evidence="7">
    <location>
        <begin position="194"/>
        <end position="216"/>
    </location>
</feature>
<reference evidence="8 9" key="1">
    <citation type="submission" date="2020-08" db="EMBL/GenBank/DDBJ databases">
        <title>Sequencing the genomes of 1000 actinobacteria strains.</title>
        <authorList>
            <person name="Klenk H.-P."/>
        </authorList>
    </citation>
    <scope>NUCLEOTIDE SEQUENCE [LARGE SCALE GENOMIC DNA]</scope>
    <source>
        <strain evidence="8 9">DSM 44551</strain>
    </source>
</reference>
<keyword evidence="5 7" id="KW-0472">Membrane</keyword>
<gene>
    <name evidence="8" type="ORF">HDA36_003937</name>
</gene>
<comment type="subcellular location">
    <subcellularLocation>
        <location evidence="1">Cell membrane</location>
        <topology evidence="1">Multi-pass membrane protein</topology>
    </subcellularLocation>
</comment>
<evidence type="ECO:0000256" key="3">
    <source>
        <dbReference type="ARBA" id="ARBA00022692"/>
    </source>
</evidence>
<organism evidence="8 9">
    <name type="scientific">Nocardiopsis composta</name>
    <dbReference type="NCBI Taxonomy" id="157465"/>
    <lineage>
        <taxon>Bacteria</taxon>
        <taxon>Bacillati</taxon>
        <taxon>Actinomycetota</taxon>
        <taxon>Actinomycetes</taxon>
        <taxon>Streptosporangiales</taxon>
        <taxon>Nocardiopsidaceae</taxon>
        <taxon>Nocardiopsis</taxon>
    </lineage>
</organism>
<dbReference type="EMBL" id="JACHDB010000001">
    <property type="protein sequence ID" value="MBB5433853.1"/>
    <property type="molecule type" value="Genomic_DNA"/>
</dbReference>
<sequence>MGGLAVLAVLVWWFSAGAFAGALLAIDGRALAAALAVGLATTVLSAWRWRIVARGVGLRLPLPGAVADYYRALFLNAVLPGGVLGDVHRGVAHGRRAGDVGRGVRAVVLERGAGQAVLIAAGAAVLLTVPPAWAAAGRLMLPGPQAAVWAAVAAAAAGALAAWVRWGSGARRVRCALSAFAADLRGGLLSRASWPGVLLLSAAVLAGHVALFAVAAHTVGAEAPPSRLIPLALFALLAMGLPVNVAGWGPREAASAAAFAAAGLTAGQGLAASVAYGALALAASLPGAVFLLLCAASRRDHDQVTRADGGRSAPVSDELSGARRSAPTAHDAPAGVRAE</sequence>